<evidence type="ECO:0000256" key="6">
    <source>
        <dbReference type="SAM" id="Phobius"/>
    </source>
</evidence>
<feature type="transmembrane region" description="Helical" evidence="6">
    <location>
        <begin position="160"/>
        <end position="179"/>
    </location>
</feature>
<evidence type="ECO:0000256" key="1">
    <source>
        <dbReference type="ARBA" id="ARBA00004196"/>
    </source>
</evidence>
<feature type="region of interest" description="Disordered" evidence="5">
    <location>
        <begin position="111"/>
        <end position="157"/>
    </location>
</feature>
<dbReference type="Gene3D" id="2.60.40.1220">
    <property type="match status" value="1"/>
</dbReference>
<dbReference type="EMBL" id="BAAAME010000002">
    <property type="protein sequence ID" value="GAA1733941.1"/>
    <property type="molecule type" value="Genomic_DNA"/>
</dbReference>
<keyword evidence="4" id="KW-0186">Copper</keyword>
<proteinExistence type="predicted"/>
<evidence type="ECO:0000259" key="8">
    <source>
        <dbReference type="Pfam" id="PF04234"/>
    </source>
</evidence>
<organism evidence="9 10">
    <name type="scientific">Aeromicrobium alkaliterrae</name>
    <dbReference type="NCBI Taxonomy" id="302168"/>
    <lineage>
        <taxon>Bacteria</taxon>
        <taxon>Bacillati</taxon>
        <taxon>Actinomycetota</taxon>
        <taxon>Actinomycetes</taxon>
        <taxon>Propionibacteriales</taxon>
        <taxon>Nocardioidaceae</taxon>
        <taxon>Aeromicrobium</taxon>
    </lineage>
</organism>
<comment type="caution">
    <text evidence="9">The sequence shown here is derived from an EMBL/GenBank/DDBJ whole genome shotgun (WGS) entry which is preliminary data.</text>
</comment>
<evidence type="ECO:0000256" key="7">
    <source>
        <dbReference type="SAM" id="SignalP"/>
    </source>
</evidence>
<keyword evidence="6" id="KW-1133">Transmembrane helix</keyword>
<evidence type="ECO:0000313" key="9">
    <source>
        <dbReference type="EMBL" id="GAA1733941.1"/>
    </source>
</evidence>
<keyword evidence="10" id="KW-1185">Reference proteome</keyword>
<evidence type="ECO:0000313" key="10">
    <source>
        <dbReference type="Proteomes" id="UP001501057"/>
    </source>
</evidence>
<dbReference type="InterPro" id="IPR007348">
    <property type="entry name" value="CopC_dom"/>
</dbReference>
<name>A0ABP4VSG2_9ACTN</name>
<accession>A0ABP4VSG2</accession>
<feature type="signal peptide" evidence="7">
    <location>
        <begin position="1"/>
        <end position="28"/>
    </location>
</feature>
<evidence type="ECO:0000256" key="3">
    <source>
        <dbReference type="ARBA" id="ARBA00022729"/>
    </source>
</evidence>
<protein>
    <recommendedName>
        <fullName evidence="8">CopC domain-containing protein</fullName>
    </recommendedName>
</protein>
<dbReference type="PANTHER" id="PTHR34820:SF4">
    <property type="entry name" value="INNER MEMBRANE PROTEIN YEBZ"/>
    <property type="match status" value="1"/>
</dbReference>
<gene>
    <name evidence="9" type="ORF">GCM10009710_13300</name>
</gene>
<evidence type="ECO:0000256" key="5">
    <source>
        <dbReference type="SAM" id="MobiDB-lite"/>
    </source>
</evidence>
<feature type="domain" description="CopC" evidence="8">
    <location>
        <begin position="29"/>
        <end position="121"/>
    </location>
</feature>
<evidence type="ECO:0000256" key="4">
    <source>
        <dbReference type="ARBA" id="ARBA00023008"/>
    </source>
</evidence>
<feature type="compositionally biased region" description="Basic and acidic residues" evidence="5">
    <location>
        <begin position="135"/>
        <end position="150"/>
    </location>
</feature>
<comment type="subcellular location">
    <subcellularLocation>
        <location evidence="1">Cell envelope</location>
    </subcellularLocation>
</comment>
<feature type="chain" id="PRO_5045629582" description="CopC domain-containing protein" evidence="7">
    <location>
        <begin position="29"/>
        <end position="189"/>
    </location>
</feature>
<keyword evidence="6" id="KW-0812">Transmembrane</keyword>
<dbReference type="InterPro" id="IPR014756">
    <property type="entry name" value="Ig_E-set"/>
</dbReference>
<dbReference type="PANTHER" id="PTHR34820">
    <property type="entry name" value="INNER MEMBRANE PROTEIN YEBZ"/>
    <property type="match status" value="1"/>
</dbReference>
<sequence length="189" mass="19208">MSSTTRWIARAAALVVCATLLLPLPASAHDALIESTPAAGAQVGAGDEGAVSFRFNNDVLATAAFIAVLDPQGADVSSADVVIAGDTVSRTYTPSTAGTYTASYRVTSSDGHPIEGSITFTHEGRPDTESAAPDASDRGESDENAARDDQSTSSGGDGSAVMLGIAAALVLTLLVLGVVRRIRRGRSTS</sequence>
<dbReference type="InterPro" id="IPR014755">
    <property type="entry name" value="Cu-Rt/internalin_Ig-like"/>
</dbReference>
<reference evidence="10" key="1">
    <citation type="journal article" date="2019" name="Int. J. Syst. Evol. Microbiol.">
        <title>The Global Catalogue of Microorganisms (GCM) 10K type strain sequencing project: providing services to taxonomists for standard genome sequencing and annotation.</title>
        <authorList>
            <consortium name="The Broad Institute Genomics Platform"/>
            <consortium name="The Broad Institute Genome Sequencing Center for Infectious Disease"/>
            <person name="Wu L."/>
            <person name="Ma J."/>
        </authorList>
    </citation>
    <scope>NUCLEOTIDE SEQUENCE [LARGE SCALE GENOMIC DNA]</scope>
    <source>
        <strain evidence="10">JCM 13518</strain>
    </source>
</reference>
<dbReference type="InterPro" id="IPR032694">
    <property type="entry name" value="CopC/D"/>
</dbReference>
<dbReference type="SUPFAM" id="SSF81296">
    <property type="entry name" value="E set domains"/>
    <property type="match status" value="1"/>
</dbReference>
<dbReference type="Pfam" id="PF04234">
    <property type="entry name" value="CopC"/>
    <property type="match status" value="1"/>
</dbReference>
<dbReference type="RefSeq" id="WP_344199032.1">
    <property type="nucleotide sequence ID" value="NZ_BAAAME010000002.1"/>
</dbReference>
<dbReference type="Proteomes" id="UP001501057">
    <property type="component" value="Unassembled WGS sequence"/>
</dbReference>
<evidence type="ECO:0000256" key="2">
    <source>
        <dbReference type="ARBA" id="ARBA00022723"/>
    </source>
</evidence>
<keyword evidence="2" id="KW-0479">Metal-binding</keyword>
<keyword evidence="6" id="KW-0472">Membrane</keyword>
<keyword evidence="3 7" id="KW-0732">Signal</keyword>